<dbReference type="Proteomes" id="UP000179153">
    <property type="component" value="Unassembled WGS sequence"/>
</dbReference>
<protein>
    <submittedName>
        <fullName evidence="2">Uncharacterized protein</fullName>
    </submittedName>
</protein>
<proteinExistence type="predicted"/>
<sequence>MNQVSSNTYDGGGSVLLPQNHAAADIAQNTERQTQMFEGGPRFGGKNPSELPQNIMGKIETAHGGGWRDAIGNNSRKLLLTFVALAIIAVVAVFATIVFTGESQNNALVQRTAVSQETAAQQAEETVQITQAEMQQSVLFADGKTGNVILKAKSGEGVTNLARAAISQYLQDTGRTLSAEQRIYSEDFLKDATGSFPLEIGQQVSFSTADVETAYELAVHLTDTQLINLSQYAQNVAF</sequence>
<keyword evidence="1" id="KW-0472">Membrane</keyword>
<name>A0A1G2HI73_9BACT</name>
<evidence type="ECO:0000256" key="1">
    <source>
        <dbReference type="SAM" id="Phobius"/>
    </source>
</evidence>
<reference evidence="2 3" key="1">
    <citation type="journal article" date="2016" name="Nat. Commun.">
        <title>Thousands of microbial genomes shed light on interconnected biogeochemical processes in an aquifer system.</title>
        <authorList>
            <person name="Anantharaman K."/>
            <person name="Brown C.T."/>
            <person name="Hug L.A."/>
            <person name="Sharon I."/>
            <person name="Castelle C.J."/>
            <person name="Probst A.J."/>
            <person name="Thomas B.C."/>
            <person name="Singh A."/>
            <person name="Wilkins M.J."/>
            <person name="Karaoz U."/>
            <person name="Brodie E.L."/>
            <person name="Williams K.H."/>
            <person name="Hubbard S.S."/>
            <person name="Banfield J.F."/>
        </authorList>
    </citation>
    <scope>NUCLEOTIDE SEQUENCE [LARGE SCALE GENOMIC DNA]</scope>
</reference>
<accession>A0A1G2HI73</accession>
<dbReference type="AlphaFoldDB" id="A0A1G2HI73"/>
<evidence type="ECO:0000313" key="3">
    <source>
        <dbReference type="Proteomes" id="UP000179153"/>
    </source>
</evidence>
<gene>
    <name evidence="2" type="ORF">A2932_01880</name>
</gene>
<evidence type="ECO:0000313" key="2">
    <source>
        <dbReference type="EMBL" id="OGZ61941.1"/>
    </source>
</evidence>
<keyword evidence="1" id="KW-0812">Transmembrane</keyword>
<feature type="transmembrane region" description="Helical" evidence="1">
    <location>
        <begin position="78"/>
        <end position="99"/>
    </location>
</feature>
<dbReference type="EMBL" id="MHOI01000006">
    <property type="protein sequence ID" value="OGZ61941.1"/>
    <property type="molecule type" value="Genomic_DNA"/>
</dbReference>
<keyword evidence="1" id="KW-1133">Transmembrane helix</keyword>
<dbReference type="STRING" id="1802163.A2932_01880"/>
<organism evidence="2 3">
    <name type="scientific">Candidatus Spechtbacteria bacterium RIFCSPLOWO2_01_FULL_46_10</name>
    <dbReference type="NCBI Taxonomy" id="1802163"/>
    <lineage>
        <taxon>Bacteria</taxon>
        <taxon>Candidatus Spechtiibacteriota</taxon>
    </lineage>
</organism>
<comment type="caution">
    <text evidence="2">The sequence shown here is derived from an EMBL/GenBank/DDBJ whole genome shotgun (WGS) entry which is preliminary data.</text>
</comment>